<feature type="compositionally biased region" description="Basic and acidic residues" evidence="2">
    <location>
        <begin position="1156"/>
        <end position="1167"/>
    </location>
</feature>
<feature type="compositionally biased region" description="Basic and acidic residues" evidence="2">
    <location>
        <begin position="626"/>
        <end position="641"/>
    </location>
</feature>
<reference evidence="4" key="1">
    <citation type="journal article" date="2008" name="Nat. Genet.">
        <title>The Pristionchus pacificus genome provides a unique perspective on nematode lifestyle and parasitism.</title>
        <authorList>
            <person name="Dieterich C."/>
            <person name="Clifton S.W."/>
            <person name="Schuster L.N."/>
            <person name="Chinwalla A."/>
            <person name="Delehaunty K."/>
            <person name="Dinkelacker I."/>
            <person name="Fulton L."/>
            <person name="Fulton R."/>
            <person name="Godfrey J."/>
            <person name="Minx P."/>
            <person name="Mitreva M."/>
            <person name="Roeseler W."/>
            <person name="Tian H."/>
            <person name="Witte H."/>
            <person name="Yang S.P."/>
            <person name="Wilson R.K."/>
            <person name="Sommer R.J."/>
        </authorList>
    </citation>
    <scope>NUCLEOTIDE SEQUENCE [LARGE SCALE GENOMIC DNA]</scope>
    <source>
        <strain evidence="4">PS312</strain>
    </source>
</reference>
<name>A0A2A6C2S3_PRIPA</name>
<feature type="compositionally biased region" description="Basic and acidic residues" evidence="2">
    <location>
        <begin position="767"/>
        <end position="784"/>
    </location>
</feature>
<feature type="region of interest" description="Disordered" evidence="2">
    <location>
        <begin position="605"/>
        <end position="657"/>
    </location>
</feature>
<feature type="region of interest" description="Disordered" evidence="2">
    <location>
        <begin position="459"/>
        <end position="566"/>
    </location>
</feature>
<feature type="compositionally biased region" description="Basic and acidic residues" evidence="2">
    <location>
        <begin position="1081"/>
        <end position="1093"/>
    </location>
</feature>
<feature type="region of interest" description="Disordered" evidence="2">
    <location>
        <begin position="1062"/>
        <end position="1094"/>
    </location>
</feature>
<feature type="compositionally biased region" description="Basic and acidic residues" evidence="2">
    <location>
        <begin position="557"/>
        <end position="566"/>
    </location>
</feature>
<evidence type="ECO:0000256" key="1">
    <source>
        <dbReference type="SAM" id="Coils"/>
    </source>
</evidence>
<feature type="region of interest" description="Disordered" evidence="2">
    <location>
        <begin position="1140"/>
        <end position="1184"/>
    </location>
</feature>
<keyword evidence="4" id="KW-1185">Reference proteome</keyword>
<accession>A0A8R1U3H1</accession>
<protein>
    <submittedName>
        <fullName evidence="3">Uncharacterized protein</fullName>
    </submittedName>
</protein>
<feature type="compositionally biased region" description="Polar residues" evidence="2">
    <location>
        <begin position="605"/>
        <end position="616"/>
    </location>
</feature>
<organism evidence="3 4">
    <name type="scientific">Pristionchus pacificus</name>
    <name type="common">Parasitic nematode worm</name>
    <dbReference type="NCBI Taxonomy" id="54126"/>
    <lineage>
        <taxon>Eukaryota</taxon>
        <taxon>Metazoa</taxon>
        <taxon>Ecdysozoa</taxon>
        <taxon>Nematoda</taxon>
        <taxon>Chromadorea</taxon>
        <taxon>Rhabditida</taxon>
        <taxon>Rhabditina</taxon>
        <taxon>Diplogasteromorpha</taxon>
        <taxon>Diplogasteroidea</taxon>
        <taxon>Neodiplogasteridae</taxon>
        <taxon>Pristionchus</taxon>
    </lineage>
</organism>
<accession>A0A2A6C2S3</accession>
<evidence type="ECO:0000256" key="2">
    <source>
        <dbReference type="SAM" id="MobiDB-lite"/>
    </source>
</evidence>
<evidence type="ECO:0000313" key="3">
    <source>
        <dbReference type="EnsemblMetazoa" id="PPA02147.1"/>
    </source>
</evidence>
<dbReference type="Proteomes" id="UP000005239">
    <property type="component" value="Unassembled WGS sequence"/>
</dbReference>
<feature type="compositionally biased region" description="Polar residues" evidence="2">
    <location>
        <begin position="1140"/>
        <end position="1152"/>
    </location>
</feature>
<feature type="region of interest" description="Disordered" evidence="2">
    <location>
        <begin position="1"/>
        <end position="50"/>
    </location>
</feature>
<dbReference type="EnsemblMetazoa" id="PPA02147.1">
    <property type="protein sequence ID" value="PPA02147.1"/>
    <property type="gene ID" value="WBGene00091701"/>
</dbReference>
<proteinExistence type="predicted"/>
<feature type="compositionally biased region" description="Polar residues" evidence="2">
    <location>
        <begin position="941"/>
        <end position="951"/>
    </location>
</feature>
<evidence type="ECO:0000313" key="4">
    <source>
        <dbReference type="Proteomes" id="UP000005239"/>
    </source>
</evidence>
<feature type="compositionally biased region" description="Acidic residues" evidence="2">
    <location>
        <begin position="794"/>
        <end position="808"/>
    </location>
</feature>
<feature type="coiled-coil region" evidence="1">
    <location>
        <begin position="97"/>
        <end position="138"/>
    </location>
</feature>
<feature type="region of interest" description="Disordered" evidence="2">
    <location>
        <begin position="748"/>
        <end position="817"/>
    </location>
</feature>
<keyword evidence="1" id="KW-0175">Coiled coil</keyword>
<feature type="compositionally biased region" description="Low complexity" evidence="2">
    <location>
        <begin position="969"/>
        <end position="984"/>
    </location>
</feature>
<feature type="compositionally biased region" description="Basic and acidic residues" evidence="2">
    <location>
        <begin position="532"/>
        <end position="543"/>
    </location>
</feature>
<sequence>MNESDEGEKADNAQLAVKVRNDQRNSEDRMEEPQLLETGDDNDCLVSEDNSDEFASDNLMESLKMADQYSKLQSDHTRLKNKHYKLLDDSRLSSVRLEEMYNKMRSCEDQKRKFESDLKLLKSENARLEQENGELIKENRCTKSYQERSRIAYLKYQNCATKLLDFKKKNEESQEKRNQLMGMVKDMLSSSSEASKKEMHWKDKLDEYKNENKMMKKHWNEVLRVIADISRQCCDVLPPSISQRVNRLPLDELLQIGIKCDGDSDDEAANEVHRLLNVDVSMDTTRKSRGRGPGTRGRSKSMGRIVDERMHDDLIARKLHRNNDDQSLAASSDVGYIYVYYVHFNEAMRRRGLQPIAKSVMGRKTETVREQQERQKAGFKDKVAQMKKEYNAKQGEDSHAVDSVPTPSMDEEDRLMICEDEEQSDGGVDQFNSLDNIDMADTPLFDRDMSTFSIGDKNEGFQTEVEPGGTMYDSVKRRRGKTPTEHKQDSQVAHRIMKSPATPKRSSSTVTSRRETIDFIPLGRGRPKSQQRKNDDEKIEKQKMVSKSFSSSVVKMSKKEGTDADESIDMKEVALSSKEHYQMDGSFDDYSAPLNDVAAFPITTPTRSQSFSNTMNGKLPQGVDKQGLREGKSWKEEERRKTSQALFGDVSDSEDDDMIEDETKKEKGMIKTQKCEEQIETKKRMEDATNMDDIINENSEEMEEEIVMVEDSTLEEKNEDMEEEIVEIEGKPIHEKEDERDEEAFEIEEKKMEEVDKEEGGADDYNEEIKEEKEEMKEKKKEVDGIMEEVLVINEDETMEEEKEEEEESGIKEKKENDYEKVIANAKKRDEMEMEDNSCLLTMNNDKSVDRRENTATSIETIILPTNSPIESIKIMNGHDTAEEIDEESHEMEDNRADNTDMMDDDVPVMIMDEVDDEAPALRRSSRNRKPPSFFSKELPSKTQQRNTRGRSMSREKSVVNVTPRNTRAKSVAVAKTTTTLAKSIPPPATVPKTRSKSIPPANNVPKAAARSRSKSVAKTVPVTSLPNTLVMAEPKTEPISPIMAVPTTSAKVVSKTPIKNMPKSVAKTPKSTPRTARSKTHLEMMGSDKQKCDLTPTKGMCGLFDEFRDDEMVEMASSSSNGEASQSRPITAYVSMTDSTEMATSSLNRRTIPSHKNDEVESESRPQKRKASTKSSVAATTFGQGVTPMGNSVEARICAGQSVDVSRLSMDQIVILGFNALLNIPPRSTWDIVMKKMHMNKEVIDINDIIPEEEGKVFEWLVNVKHIHEDLINCFYEKLIVQIDNLSILSGLITDQVTRIVRYIFMSLSLFNLPDKIKKARNFLLNILQTRSPEDMCQCLSLLLMKPPTASLALEILKTKIDDADDIGRFISMHISGNKDVDVLNWACSKFTAEHYNILDGAAFKMPVSAEMVERWWESEIEIVEKAKDRAEAHSTARNAASLLNNSYKDLALRMSLLISPRFQIEGLDRIKLFDQLVSPVFDMIDGATNNDSIGRPFVLAVNEGRVAALKMHITMEIVKSFCSHQIDNSEEQDSLRAHVDSLLQRVRLIIQRPTCTAIKKPSIAECGLRIAILSLGKDWNVMTRAYINQREISPVRKRARISN</sequence>
<reference evidence="3" key="2">
    <citation type="submission" date="2022-06" db="UniProtKB">
        <authorList>
            <consortium name="EnsemblMetazoa"/>
        </authorList>
    </citation>
    <scope>IDENTIFICATION</scope>
    <source>
        <strain evidence="3">PS312</strain>
    </source>
</reference>
<feature type="region of interest" description="Disordered" evidence="2">
    <location>
        <begin position="919"/>
        <end position="1019"/>
    </location>
</feature>
<feature type="compositionally biased region" description="Low complexity" evidence="2">
    <location>
        <begin position="545"/>
        <end position="555"/>
    </location>
</feature>
<gene>
    <name evidence="3" type="primary">WBGene00091701</name>
</gene>
<feature type="compositionally biased region" description="Polar residues" evidence="2">
    <location>
        <begin position="1174"/>
        <end position="1184"/>
    </location>
</feature>
<feature type="compositionally biased region" description="Basic and acidic residues" evidence="2">
    <location>
        <begin position="19"/>
        <end position="32"/>
    </location>
</feature>
<feature type="compositionally biased region" description="Basic and acidic residues" evidence="2">
    <location>
        <begin position="748"/>
        <end position="760"/>
    </location>
</feature>